<sequence>MSTETSVPPPRMSGLDPVDAALLETLLREAPIGFAFFDESGRYQRVNRALAAIYGVDESRCHGRTPSDVLVSEDAAAHEAALAAVLAGEDRVGSERPLFGGEPGGTDDRDDTGERRRWSMEWYPARSDAGVHGAVLIAVDLSDRYRAEVALGRTEERYRSLLTATNQVVWTADADGEVREDCPEWRTVTGQTAEQYLSSGWLDAAHPDDREQVERAWNDAVADRATFDAIFRVRTQSGDFRYYRSRAVPIMRGDSLMEWVGAHSDITTQHEADDMRQRLTQQLGEAALRTVRLQKATSDLAEALTVGEVVQAMGEIGQSAVDADSTTLAELDSDDMRLHLLGDDPGHRGASRAGTAGPATMEYAVRECRPFIAGDPAEMRALLEAEDEPGVPEFLRTTEERAWVALPLLSAGRPIGALRFTFSASRDVSDEEKVFLEALAGQCALALERAKLFEREHRTAEALQTSLLPEDLPKVKGIRMQAFYRSGTQHVQVGGDWYDAFPLPDGRVAGVLGDVMGKGIKAATGMSRVRNALRALAFSMPEPADVLTGLDRMFDATEGVDQVTTLVYFVLDPETGQVDLSNAGHLPPLVVTENAGPWLLETDPDTPLGISSERGHHKFFVQPGNTVVLYSDGLVENRKRAVASGLDELVTVASQARPEVVGDPQHMLQYLVEGMLAGYEQDDDVTLLAVHLPVMDSAPE</sequence>
<dbReference type="SUPFAM" id="SSF55781">
    <property type="entry name" value="GAF domain-like"/>
    <property type="match status" value="1"/>
</dbReference>
<dbReference type="SMART" id="SM00065">
    <property type="entry name" value="GAF"/>
    <property type="match status" value="1"/>
</dbReference>
<dbReference type="FunFam" id="3.30.450.20:FF:000099">
    <property type="entry name" value="Sensory box sensor histidine kinase"/>
    <property type="match status" value="1"/>
</dbReference>
<evidence type="ECO:0000259" key="3">
    <source>
        <dbReference type="PROSITE" id="PS50112"/>
    </source>
</evidence>
<evidence type="ECO:0000313" key="5">
    <source>
        <dbReference type="Proteomes" id="UP000578077"/>
    </source>
</evidence>
<dbReference type="PROSITE" id="PS50112">
    <property type="entry name" value="PAS"/>
    <property type="match status" value="2"/>
</dbReference>
<gene>
    <name evidence="4" type="ORF">HNR25_004172</name>
</gene>
<dbReference type="InterPro" id="IPR000014">
    <property type="entry name" value="PAS"/>
</dbReference>
<dbReference type="Pfam" id="PF07228">
    <property type="entry name" value="SpoIIE"/>
    <property type="match status" value="1"/>
</dbReference>
<dbReference type="InterPro" id="IPR036457">
    <property type="entry name" value="PPM-type-like_dom_sf"/>
</dbReference>
<dbReference type="InterPro" id="IPR029016">
    <property type="entry name" value="GAF-like_dom_sf"/>
</dbReference>
<name>A0A841ELX9_9ACTN</name>
<dbReference type="Gene3D" id="3.60.40.10">
    <property type="entry name" value="PPM-type phosphatase domain"/>
    <property type="match status" value="1"/>
</dbReference>
<dbReference type="Gene3D" id="3.30.450.20">
    <property type="entry name" value="PAS domain"/>
    <property type="match status" value="2"/>
</dbReference>
<dbReference type="SMART" id="SM00331">
    <property type="entry name" value="PP2C_SIG"/>
    <property type="match status" value="1"/>
</dbReference>
<dbReference type="SUPFAM" id="SSF55785">
    <property type="entry name" value="PYP-like sensor domain (PAS domain)"/>
    <property type="match status" value="2"/>
</dbReference>
<dbReference type="InterPro" id="IPR013655">
    <property type="entry name" value="PAS_fold_3"/>
</dbReference>
<feature type="domain" description="PAS" evidence="3">
    <location>
        <begin position="154"/>
        <end position="224"/>
    </location>
</feature>
<dbReference type="CDD" id="cd00130">
    <property type="entry name" value="PAS"/>
    <property type="match status" value="1"/>
</dbReference>
<dbReference type="InterPro" id="IPR003018">
    <property type="entry name" value="GAF"/>
</dbReference>
<evidence type="ECO:0000256" key="2">
    <source>
        <dbReference type="SAM" id="MobiDB-lite"/>
    </source>
</evidence>
<dbReference type="Pfam" id="PF08448">
    <property type="entry name" value="PAS_4"/>
    <property type="match status" value="1"/>
</dbReference>
<dbReference type="Proteomes" id="UP000578077">
    <property type="component" value="Unassembled WGS sequence"/>
</dbReference>
<accession>A0A841ELX9</accession>
<proteinExistence type="predicted"/>
<dbReference type="AlphaFoldDB" id="A0A841ELX9"/>
<keyword evidence="5" id="KW-1185">Reference proteome</keyword>
<dbReference type="PANTHER" id="PTHR43156">
    <property type="entry name" value="STAGE II SPORULATION PROTEIN E-RELATED"/>
    <property type="match status" value="1"/>
</dbReference>
<dbReference type="EMBL" id="JACHLY010000001">
    <property type="protein sequence ID" value="MBB6000421.1"/>
    <property type="molecule type" value="Genomic_DNA"/>
</dbReference>
<dbReference type="GO" id="GO:0016791">
    <property type="term" value="F:phosphatase activity"/>
    <property type="evidence" value="ECO:0007669"/>
    <property type="project" value="TreeGrafter"/>
</dbReference>
<evidence type="ECO:0000313" key="4">
    <source>
        <dbReference type="EMBL" id="MBB6000421.1"/>
    </source>
</evidence>
<organism evidence="4 5">
    <name type="scientific">Streptomonospora salina</name>
    <dbReference type="NCBI Taxonomy" id="104205"/>
    <lineage>
        <taxon>Bacteria</taxon>
        <taxon>Bacillati</taxon>
        <taxon>Actinomycetota</taxon>
        <taxon>Actinomycetes</taxon>
        <taxon>Streptosporangiales</taxon>
        <taxon>Nocardiopsidaceae</taxon>
        <taxon>Streptomonospora</taxon>
    </lineage>
</organism>
<keyword evidence="1" id="KW-0378">Hydrolase</keyword>
<feature type="region of interest" description="Disordered" evidence="2">
    <location>
        <begin position="93"/>
        <end position="114"/>
    </location>
</feature>
<dbReference type="Pfam" id="PF08447">
    <property type="entry name" value="PAS_3"/>
    <property type="match status" value="1"/>
</dbReference>
<dbReference type="Pfam" id="PF13185">
    <property type="entry name" value="GAF_2"/>
    <property type="match status" value="1"/>
</dbReference>
<protein>
    <submittedName>
        <fullName evidence="4">PAS domain S-box-containing protein</fullName>
    </submittedName>
</protein>
<comment type="caution">
    <text evidence="4">The sequence shown here is derived from an EMBL/GenBank/DDBJ whole genome shotgun (WGS) entry which is preliminary data.</text>
</comment>
<dbReference type="NCBIfam" id="TIGR00229">
    <property type="entry name" value="sensory_box"/>
    <property type="match status" value="2"/>
</dbReference>
<dbReference type="InterPro" id="IPR013656">
    <property type="entry name" value="PAS_4"/>
</dbReference>
<dbReference type="PANTHER" id="PTHR43156:SF2">
    <property type="entry name" value="STAGE II SPORULATION PROTEIN E"/>
    <property type="match status" value="1"/>
</dbReference>
<dbReference type="SMART" id="SM00091">
    <property type="entry name" value="PAS"/>
    <property type="match status" value="2"/>
</dbReference>
<evidence type="ECO:0000256" key="1">
    <source>
        <dbReference type="ARBA" id="ARBA00022801"/>
    </source>
</evidence>
<dbReference type="InterPro" id="IPR001932">
    <property type="entry name" value="PPM-type_phosphatase-like_dom"/>
</dbReference>
<dbReference type="InterPro" id="IPR035965">
    <property type="entry name" value="PAS-like_dom_sf"/>
</dbReference>
<dbReference type="Gene3D" id="3.30.450.40">
    <property type="match status" value="1"/>
</dbReference>
<feature type="domain" description="PAS" evidence="3">
    <location>
        <begin position="19"/>
        <end position="89"/>
    </location>
</feature>
<dbReference type="SUPFAM" id="SSF81606">
    <property type="entry name" value="PP2C-like"/>
    <property type="match status" value="1"/>
</dbReference>
<dbReference type="InterPro" id="IPR052016">
    <property type="entry name" value="Bact_Sigma-Reg"/>
</dbReference>
<reference evidence="4 5" key="1">
    <citation type="submission" date="2020-08" db="EMBL/GenBank/DDBJ databases">
        <title>Sequencing the genomes of 1000 actinobacteria strains.</title>
        <authorList>
            <person name="Klenk H.-P."/>
        </authorList>
    </citation>
    <scope>NUCLEOTIDE SEQUENCE [LARGE SCALE GENOMIC DNA]</scope>
    <source>
        <strain evidence="4 5">DSM 44593</strain>
    </source>
</reference>